<feature type="coiled-coil region" evidence="1">
    <location>
        <begin position="1"/>
        <end position="35"/>
    </location>
</feature>
<proteinExistence type="predicted"/>
<dbReference type="Pfam" id="PF00931">
    <property type="entry name" value="NB-ARC"/>
    <property type="match status" value="1"/>
</dbReference>
<sequence length="254" mass="28727">MEKAKSVKEEIQKSVKEAEKMGEDVKDEVTSLLNDLETIIENGNKLLRESKVNYTLYDLSKEAVEKMKSIDDLLPKKLYNVSNPAPLPTMEFIYEGDFNIFTSTKLTMDKVKEALKDENIHVIGVYGMGGVGKNSLVTEVGKQVEKEKFFDKVVVMAVVSQEPNFKQIQGEIADMLGLEFNEESVRGRQLLEKERCFLVILDDIWAKLELKKLGIPDAWDLFKRNAGNVVENDNLIKEVSKDLAKECGGLPIYS</sequence>
<organism evidence="3 4">
    <name type="scientific">Nelumbo nucifera</name>
    <name type="common">Sacred lotus</name>
    <dbReference type="NCBI Taxonomy" id="4432"/>
    <lineage>
        <taxon>Eukaryota</taxon>
        <taxon>Viridiplantae</taxon>
        <taxon>Streptophyta</taxon>
        <taxon>Embryophyta</taxon>
        <taxon>Tracheophyta</taxon>
        <taxon>Spermatophyta</taxon>
        <taxon>Magnoliopsida</taxon>
        <taxon>Proteales</taxon>
        <taxon>Nelumbonaceae</taxon>
        <taxon>Nelumbo</taxon>
    </lineage>
</organism>
<feature type="domain" description="NB-ARC" evidence="2">
    <location>
        <begin position="107"/>
        <end position="216"/>
    </location>
</feature>
<dbReference type="InterPro" id="IPR002182">
    <property type="entry name" value="NB-ARC"/>
</dbReference>
<dbReference type="GeneID" id="109114777"/>
<dbReference type="AlphaFoldDB" id="A0A1U8Q4E8"/>
<dbReference type="OMA" id="LEKERCF"/>
<dbReference type="PANTHER" id="PTHR33463:SF218">
    <property type="entry name" value="DISEASE RESISTANCE PROTEIN RPS2-LIKE"/>
    <property type="match status" value="1"/>
</dbReference>
<dbReference type="SUPFAM" id="SSF52540">
    <property type="entry name" value="P-loop containing nucleoside triphosphate hydrolases"/>
    <property type="match status" value="1"/>
</dbReference>
<protein>
    <submittedName>
        <fullName evidence="4">Probable disease resistance protein At4g27220</fullName>
    </submittedName>
</protein>
<keyword evidence="3" id="KW-1185">Reference proteome</keyword>
<dbReference type="InterPro" id="IPR050905">
    <property type="entry name" value="Plant_NBS-LRR"/>
</dbReference>
<reference evidence="4" key="1">
    <citation type="submission" date="2025-08" db="UniProtKB">
        <authorList>
            <consortium name="RefSeq"/>
        </authorList>
    </citation>
    <scope>IDENTIFICATION</scope>
</reference>
<evidence type="ECO:0000313" key="3">
    <source>
        <dbReference type="Proteomes" id="UP000189703"/>
    </source>
</evidence>
<dbReference type="Proteomes" id="UP000189703">
    <property type="component" value="Unplaced"/>
</dbReference>
<dbReference type="InterPro" id="IPR027417">
    <property type="entry name" value="P-loop_NTPase"/>
</dbReference>
<dbReference type="GO" id="GO:0043531">
    <property type="term" value="F:ADP binding"/>
    <property type="evidence" value="ECO:0007669"/>
    <property type="project" value="InterPro"/>
</dbReference>
<dbReference type="OrthoDB" id="1937110at2759"/>
<keyword evidence="1" id="KW-0175">Coiled coil</keyword>
<evidence type="ECO:0000256" key="1">
    <source>
        <dbReference type="SAM" id="Coils"/>
    </source>
</evidence>
<dbReference type="RefSeq" id="XP_019053487.1">
    <property type="nucleotide sequence ID" value="XM_019197942.1"/>
</dbReference>
<dbReference type="Gene3D" id="3.40.50.300">
    <property type="entry name" value="P-loop containing nucleotide triphosphate hydrolases"/>
    <property type="match status" value="1"/>
</dbReference>
<gene>
    <name evidence="4" type="primary">LOC109114777</name>
</gene>
<dbReference type="PANTHER" id="PTHR33463">
    <property type="entry name" value="NB-ARC DOMAIN-CONTAINING PROTEIN-RELATED"/>
    <property type="match status" value="1"/>
</dbReference>
<evidence type="ECO:0000313" key="4">
    <source>
        <dbReference type="RefSeq" id="XP_019053487.1"/>
    </source>
</evidence>
<dbReference type="PRINTS" id="PR00364">
    <property type="entry name" value="DISEASERSIST"/>
</dbReference>
<dbReference type="KEGG" id="nnu:109114777"/>
<name>A0A1U8Q4E8_NELNU</name>
<dbReference type="InParanoid" id="A0A1U8Q4E8"/>
<accession>A0A1U8Q4E8</accession>
<evidence type="ECO:0000259" key="2">
    <source>
        <dbReference type="Pfam" id="PF00931"/>
    </source>
</evidence>